<evidence type="ECO:0000313" key="13">
    <source>
        <dbReference type="Proteomes" id="UP000738325"/>
    </source>
</evidence>
<keyword evidence="5" id="KW-0547">Nucleotide-binding</keyword>
<feature type="transmembrane region" description="Helical" evidence="11">
    <location>
        <begin position="20"/>
        <end position="40"/>
    </location>
</feature>
<protein>
    <recommendedName>
        <fullName evidence="3">Signal recognition particle receptor subunit beta</fullName>
    </recommendedName>
</protein>
<dbReference type="Proteomes" id="UP000738325">
    <property type="component" value="Unassembled WGS sequence"/>
</dbReference>
<evidence type="ECO:0000256" key="10">
    <source>
        <dbReference type="ARBA" id="ARBA00023170"/>
    </source>
</evidence>
<dbReference type="OrthoDB" id="41266at2759"/>
<dbReference type="PROSITE" id="PS51417">
    <property type="entry name" value="ARF"/>
    <property type="match status" value="1"/>
</dbReference>
<dbReference type="InterPro" id="IPR019009">
    <property type="entry name" value="SRP_receptor_beta_su"/>
</dbReference>
<dbReference type="CDD" id="cd04105">
    <property type="entry name" value="SR_beta"/>
    <property type="match status" value="1"/>
</dbReference>
<dbReference type="SUPFAM" id="SSF52540">
    <property type="entry name" value="P-loop containing nucleoside triphosphate hydrolases"/>
    <property type="match status" value="1"/>
</dbReference>
<evidence type="ECO:0000256" key="8">
    <source>
        <dbReference type="ARBA" id="ARBA00023134"/>
    </source>
</evidence>
<dbReference type="GO" id="GO:0034067">
    <property type="term" value="P:protein localization to Golgi apparatus"/>
    <property type="evidence" value="ECO:0007669"/>
    <property type="project" value="TreeGrafter"/>
</dbReference>
<accession>A0A9P6RC83</accession>
<organism evidence="12 13">
    <name type="scientific">Dissophora globulifera</name>
    <dbReference type="NCBI Taxonomy" id="979702"/>
    <lineage>
        <taxon>Eukaryota</taxon>
        <taxon>Fungi</taxon>
        <taxon>Fungi incertae sedis</taxon>
        <taxon>Mucoromycota</taxon>
        <taxon>Mortierellomycotina</taxon>
        <taxon>Mortierellomycetes</taxon>
        <taxon>Mortierellales</taxon>
        <taxon>Mortierellaceae</taxon>
        <taxon>Dissophora</taxon>
    </lineage>
</organism>
<gene>
    <name evidence="12" type="ORF">BGZ99_006438</name>
</gene>
<keyword evidence="10" id="KW-0675">Receptor</keyword>
<keyword evidence="4 11" id="KW-0812">Transmembrane</keyword>
<name>A0A9P6RC83_9FUNG</name>
<keyword evidence="13" id="KW-1185">Reference proteome</keyword>
<evidence type="ECO:0000256" key="4">
    <source>
        <dbReference type="ARBA" id="ARBA00022692"/>
    </source>
</evidence>
<dbReference type="InterPro" id="IPR027417">
    <property type="entry name" value="P-loop_NTPase"/>
</dbReference>
<evidence type="ECO:0000256" key="11">
    <source>
        <dbReference type="SAM" id="Phobius"/>
    </source>
</evidence>
<keyword evidence="9 11" id="KW-0472">Membrane</keyword>
<proteinExistence type="inferred from homology"/>
<evidence type="ECO:0000256" key="9">
    <source>
        <dbReference type="ARBA" id="ARBA00023136"/>
    </source>
</evidence>
<dbReference type="PANTHER" id="PTHR45909:SF1">
    <property type="entry name" value="ADP-RIBOSYLATION FACTOR-RELATED PROTEIN 1"/>
    <property type="match status" value="1"/>
</dbReference>
<evidence type="ECO:0000256" key="3">
    <source>
        <dbReference type="ARBA" id="ARBA00020256"/>
    </source>
</evidence>
<dbReference type="Pfam" id="PF09439">
    <property type="entry name" value="SRPRB"/>
    <property type="match status" value="1"/>
</dbReference>
<dbReference type="GO" id="GO:0005789">
    <property type="term" value="C:endoplasmic reticulum membrane"/>
    <property type="evidence" value="ECO:0007669"/>
    <property type="project" value="UniProtKB-SubCell"/>
</dbReference>
<dbReference type="InterPro" id="IPR024156">
    <property type="entry name" value="Small_GTPase_ARF"/>
</dbReference>
<comment type="subcellular location">
    <subcellularLocation>
        <location evidence="1">Endoplasmic reticulum membrane</location>
        <topology evidence="1">Single-pass membrane protein</topology>
    </subcellularLocation>
</comment>
<reference evidence="12" key="1">
    <citation type="journal article" date="2020" name="Fungal Divers.">
        <title>Resolving the Mortierellaceae phylogeny through synthesis of multi-gene phylogenetics and phylogenomics.</title>
        <authorList>
            <person name="Vandepol N."/>
            <person name="Liber J."/>
            <person name="Desiro A."/>
            <person name="Na H."/>
            <person name="Kennedy M."/>
            <person name="Barry K."/>
            <person name="Grigoriev I.V."/>
            <person name="Miller A.N."/>
            <person name="O'Donnell K."/>
            <person name="Stajich J.E."/>
            <person name="Bonito G."/>
        </authorList>
    </citation>
    <scope>NUCLEOTIDE SEQUENCE</scope>
    <source>
        <strain evidence="12">REB-010B</strain>
    </source>
</reference>
<evidence type="ECO:0000256" key="2">
    <source>
        <dbReference type="ARBA" id="ARBA00005619"/>
    </source>
</evidence>
<dbReference type="GO" id="GO:0003924">
    <property type="term" value="F:GTPase activity"/>
    <property type="evidence" value="ECO:0007669"/>
    <property type="project" value="TreeGrafter"/>
</dbReference>
<keyword evidence="6" id="KW-0256">Endoplasmic reticulum</keyword>
<dbReference type="GO" id="GO:0005794">
    <property type="term" value="C:Golgi apparatus"/>
    <property type="evidence" value="ECO:0007669"/>
    <property type="project" value="TreeGrafter"/>
</dbReference>
<comment type="caution">
    <text evidence="12">The sequence shown here is derived from an EMBL/GenBank/DDBJ whole genome shotgun (WGS) entry which is preliminary data.</text>
</comment>
<evidence type="ECO:0000313" key="12">
    <source>
        <dbReference type="EMBL" id="KAG0317207.1"/>
    </source>
</evidence>
<dbReference type="Gene3D" id="3.40.50.300">
    <property type="entry name" value="P-loop containing nucleotide triphosphate hydrolases"/>
    <property type="match status" value="1"/>
</dbReference>
<dbReference type="AlphaFoldDB" id="A0A9P6RC83"/>
<dbReference type="PANTHER" id="PTHR45909">
    <property type="entry name" value="ADP-RIBOSYLATION FACTOR-RELATED PROTEIN 1"/>
    <property type="match status" value="1"/>
</dbReference>
<dbReference type="EMBL" id="JAAAIP010000436">
    <property type="protein sequence ID" value="KAG0317207.1"/>
    <property type="molecule type" value="Genomic_DNA"/>
</dbReference>
<keyword evidence="8" id="KW-0342">GTP-binding</keyword>
<keyword evidence="7 11" id="KW-1133">Transmembrane helix</keyword>
<evidence type="ECO:0000256" key="7">
    <source>
        <dbReference type="ARBA" id="ARBA00022989"/>
    </source>
</evidence>
<dbReference type="SMART" id="SM00177">
    <property type="entry name" value="ARF"/>
    <property type="match status" value="1"/>
</dbReference>
<comment type="similarity">
    <text evidence="2">Belongs to the SRP receptor beta subunit family.</text>
</comment>
<dbReference type="GO" id="GO:0043001">
    <property type="term" value="P:Golgi to plasma membrane protein transport"/>
    <property type="evidence" value="ECO:0007669"/>
    <property type="project" value="TreeGrafter"/>
</dbReference>
<dbReference type="GO" id="GO:0006886">
    <property type="term" value="P:intracellular protein transport"/>
    <property type="evidence" value="ECO:0007669"/>
    <property type="project" value="TreeGrafter"/>
</dbReference>
<evidence type="ECO:0000256" key="5">
    <source>
        <dbReference type="ARBA" id="ARBA00022741"/>
    </source>
</evidence>
<dbReference type="GO" id="GO:0005525">
    <property type="term" value="F:GTP binding"/>
    <property type="evidence" value="ECO:0007669"/>
    <property type="project" value="UniProtKB-KW"/>
</dbReference>
<sequence>MSSLRHLIPRQLVIADNEYLTLLILSALLVLAGIVDYLSVNFSIRSKRSSKNTILLTGLPSAGKTVMHYQLSSGKTVETVTSMMENEADVVLTDGKAATHVVDVPGHERLRFKFSEFMPIAHAVVFVVDSSTVSRQTRFLAEYLYDILSDRFAQSERIPILIACNKSDLLTSFKKERIQTLLEGEINKLRQTRSAALDTQDSEGNENTFLGFEGKDFSFQDLENDVEFLECSAENKDIEGIKDWMASVSL</sequence>
<evidence type="ECO:0000256" key="6">
    <source>
        <dbReference type="ARBA" id="ARBA00022824"/>
    </source>
</evidence>
<evidence type="ECO:0000256" key="1">
    <source>
        <dbReference type="ARBA" id="ARBA00004389"/>
    </source>
</evidence>